<dbReference type="Pfam" id="PF00563">
    <property type="entry name" value="EAL"/>
    <property type="match status" value="1"/>
</dbReference>
<dbReference type="CDD" id="cd01949">
    <property type="entry name" value="GGDEF"/>
    <property type="match status" value="1"/>
</dbReference>
<dbReference type="CDD" id="cd06225">
    <property type="entry name" value="HAMP"/>
    <property type="match status" value="1"/>
</dbReference>
<evidence type="ECO:0000256" key="2">
    <source>
        <dbReference type="ARBA" id="ARBA00022475"/>
    </source>
</evidence>
<evidence type="ECO:0000256" key="3">
    <source>
        <dbReference type="ARBA" id="ARBA00023136"/>
    </source>
</evidence>
<evidence type="ECO:0000313" key="9">
    <source>
        <dbReference type="Proteomes" id="UP000830167"/>
    </source>
</evidence>
<dbReference type="InterPro" id="IPR000160">
    <property type="entry name" value="GGDEF_dom"/>
</dbReference>
<name>A0ABY4CNA7_9BACL</name>
<evidence type="ECO:0000313" key="8">
    <source>
        <dbReference type="EMBL" id="UOF91976.1"/>
    </source>
</evidence>
<dbReference type="NCBIfam" id="TIGR00254">
    <property type="entry name" value="GGDEF"/>
    <property type="match status" value="1"/>
</dbReference>
<dbReference type="PANTHER" id="PTHR44757">
    <property type="entry name" value="DIGUANYLATE CYCLASE DGCP"/>
    <property type="match status" value="1"/>
</dbReference>
<evidence type="ECO:0000259" key="5">
    <source>
        <dbReference type="PROSITE" id="PS50883"/>
    </source>
</evidence>
<dbReference type="InterPro" id="IPR003660">
    <property type="entry name" value="HAMP_dom"/>
</dbReference>
<dbReference type="PROSITE" id="PS50885">
    <property type="entry name" value="HAMP"/>
    <property type="match status" value="1"/>
</dbReference>
<gene>
    <name evidence="8" type="ORF">LSG31_07000</name>
</gene>
<dbReference type="RefSeq" id="WP_347438660.1">
    <property type="nucleotide sequence ID" value="NZ_CP089291.1"/>
</dbReference>
<evidence type="ECO:0000256" key="1">
    <source>
        <dbReference type="ARBA" id="ARBA00004236"/>
    </source>
</evidence>
<dbReference type="InterPro" id="IPR029787">
    <property type="entry name" value="Nucleotide_cyclase"/>
</dbReference>
<dbReference type="SUPFAM" id="SSF55073">
    <property type="entry name" value="Nucleotide cyclase"/>
    <property type="match status" value="1"/>
</dbReference>
<dbReference type="PROSITE" id="PS50887">
    <property type="entry name" value="GGDEF"/>
    <property type="match status" value="1"/>
</dbReference>
<dbReference type="InterPro" id="IPR001633">
    <property type="entry name" value="EAL_dom"/>
</dbReference>
<proteinExistence type="predicted"/>
<sequence length="835" mass="95515">MSIKLKLTLVFSIIVSVILILNNTLHYATARDQLKDEQLKQIKVLAEQISDSIEHYKLGSKKIEEVLGDQLRIAAIAAKNQLNPDYHKVTNEQLKALSKEIGASHITLFAKQGDDIVGVRSSDPKELDLSTKKWGYWFTALQELLQTHEVRSVNKGQSLPHYWSGPMAISSSDPNHIDKYGYYYDGSTNYIINPYLQDEQVKQFEQYTGPDSAVQKIVKTHPWFLEITGFNPKVLGKTPIPITPNNIEYVKLEDRPIYFGQHKYYNPKTDVVDVQNAMSTGQVVSHEETIDGKHVIKTFIPIQDNSPYVIGFVTDYQVLNDVLQKQLKNDIWISIGILVIVLIASYFLSRYIVRPVHQLLHQVDQIAEGKFDIRISSIRKDELGKLANHVDIMSEKLEKYTKQLQENHEHMYFQAHHDTLTGLPNRLFFGEQLQELFFQKNSESFAIMYLDLDRFKNINDTLGHTIGDQLLIQVAERVKNSLLNRATIHRIGGDEFTILIDRPEKNETQEVAQSILNLFAQPFVLAESEFYITASIGISLYPENGSDIETLLKHADSAMYAAKQNGGNRYKLYDAKIEFETAERVVLENYLRKAIKQDEFFLQYQPKVDLKTKQITGVEALLRWEHPKLGTVSPNKFIPVAEEIGLIGTIGEWVLRSACVQNKVWQEEGLPPLRVAVNLSLYQFREDNLVQKIKDILMETGLDPTYLELEITESMSMYNEDYVVEKLSELRRIGIHISVDDFGTGYSSLNYLNKLPIDTLKIDRSFMKEDNKTTIKSIIGLAHNLNLKVIAEGVETSEQVDFLQQNGCDEAQGYFFDKPLSTIRLTKKLRELCGV</sequence>
<keyword evidence="4" id="KW-0812">Transmembrane</keyword>
<evidence type="ECO:0000256" key="4">
    <source>
        <dbReference type="SAM" id="Phobius"/>
    </source>
</evidence>
<keyword evidence="3 4" id="KW-0472">Membrane</keyword>
<evidence type="ECO:0000259" key="6">
    <source>
        <dbReference type="PROSITE" id="PS50885"/>
    </source>
</evidence>
<feature type="domain" description="HAMP" evidence="6">
    <location>
        <begin position="350"/>
        <end position="402"/>
    </location>
</feature>
<dbReference type="Gene3D" id="6.10.340.10">
    <property type="match status" value="1"/>
</dbReference>
<dbReference type="CDD" id="cd01948">
    <property type="entry name" value="EAL"/>
    <property type="match status" value="1"/>
</dbReference>
<feature type="domain" description="GGDEF" evidence="7">
    <location>
        <begin position="443"/>
        <end position="575"/>
    </location>
</feature>
<dbReference type="SMART" id="SM00052">
    <property type="entry name" value="EAL"/>
    <property type="match status" value="1"/>
</dbReference>
<dbReference type="Pfam" id="PF00672">
    <property type="entry name" value="HAMP"/>
    <property type="match status" value="1"/>
</dbReference>
<dbReference type="InterPro" id="IPR035919">
    <property type="entry name" value="EAL_sf"/>
</dbReference>
<dbReference type="PANTHER" id="PTHR44757:SF2">
    <property type="entry name" value="BIOFILM ARCHITECTURE MAINTENANCE PROTEIN MBAA"/>
    <property type="match status" value="1"/>
</dbReference>
<dbReference type="EMBL" id="CP089291">
    <property type="protein sequence ID" value="UOF91976.1"/>
    <property type="molecule type" value="Genomic_DNA"/>
</dbReference>
<dbReference type="SMART" id="SM00267">
    <property type="entry name" value="GGDEF"/>
    <property type="match status" value="1"/>
</dbReference>
<dbReference type="PROSITE" id="PS50883">
    <property type="entry name" value="EAL"/>
    <property type="match status" value="1"/>
</dbReference>
<accession>A0ABY4CNA7</accession>
<protein>
    <submittedName>
        <fullName evidence="8">EAL domain-containing protein</fullName>
    </submittedName>
</protein>
<dbReference type="SMART" id="SM00304">
    <property type="entry name" value="HAMP"/>
    <property type="match status" value="1"/>
</dbReference>
<dbReference type="Pfam" id="PF00990">
    <property type="entry name" value="GGDEF"/>
    <property type="match status" value="1"/>
</dbReference>
<dbReference type="Gene3D" id="3.30.70.270">
    <property type="match status" value="1"/>
</dbReference>
<keyword evidence="4" id="KW-1133">Transmembrane helix</keyword>
<keyword evidence="2" id="KW-1003">Cell membrane</keyword>
<dbReference type="InterPro" id="IPR043128">
    <property type="entry name" value="Rev_trsase/Diguanyl_cyclase"/>
</dbReference>
<dbReference type="SUPFAM" id="SSF158472">
    <property type="entry name" value="HAMP domain-like"/>
    <property type="match status" value="1"/>
</dbReference>
<dbReference type="SUPFAM" id="SSF141868">
    <property type="entry name" value="EAL domain-like"/>
    <property type="match status" value="1"/>
</dbReference>
<feature type="transmembrane region" description="Helical" evidence="4">
    <location>
        <begin position="331"/>
        <end position="353"/>
    </location>
</feature>
<dbReference type="InterPro" id="IPR052155">
    <property type="entry name" value="Biofilm_reg_signaling"/>
</dbReference>
<organism evidence="8 9">
    <name type="scientific">Fodinisporobacter ferrooxydans</name>
    <dbReference type="NCBI Taxonomy" id="2901836"/>
    <lineage>
        <taxon>Bacteria</taxon>
        <taxon>Bacillati</taxon>
        <taxon>Bacillota</taxon>
        <taxon>Bacilli</taxon>
        <taxon>Bacillales</taxon>
        <taxon>Alicyclobacillaceae</taxon>
        <taxon>Fodinisporobacter</taxon>
    </lineage>
</organism>
<reference evidence="8" key="1">
    <citation type="submission" date="2021-12" db="EMBL/GenBank/DDBJ databases">
        <title>Alicyclobacillaceae gen. nov., sp. nov., isolated from chalcocite enrichment system.</title>
        <authorList>
            <person name="Jiang Z."/>
        </authorList>
    </citation>
    <scope>NUCLEOTIDE SEQUENCE</scope>
    <source>
        <strain evidence="8">MYW30-H2</strain>
    </source>
</reference>
<feature type="domain" description="EAL" evidence="5">
    <location>
        <begin position="584"/>
        <end position="833"/>
    </location>
</feature>
<evidence type="ECO:0000259" key="7">
    <source>
        <dbReference type="PROSITE" id="PS50887"/>
    </source>
</evidence>
<dbReference type="Gene3D" id="3.20.20.450">
    <property type="entry name" value="EAL domain"/>
    <property type="match status" value="1"/>
</dbReference>
<keyword evidence="9" id="KW-1185">Reference proteome</keyword>
<comment type="subcellular location">
    <subcellularLocation>
        <location evidence="1">Cell membrane</location>
    </subcellularLocation>
</comment>
<dbReference type="Proteomes" id="UP000830167">
    <property type="component" value="Chromosome"/>
</dbReference>